<dbReference type="PANTHER" id="PTHR11360:SF284">
    <property type="entry name" value="EG:103B4.3 PROTEIN-RELATED"/>
    <property type="match status" value="1"/>
</dbReference>
<keyword evidence="2" id="KW-0472">Membrane</keyword>
<dbReference type="PANTHER" id="PTHR11360">
    <property type="entry name" value="MONOCARBOXYLATE TRANSPORTER"/>
    <property type="match status" value="1"/>
</dbReference>
<dbReference type="EMBL" id="CAJNOQ010013291">
    <property type="protein sequence ID" value="CAF1318577.1"/>
    <property type="molecule type" value="Genomic_DNA"/>
</dbReference>
<organism evidence="4 6">
    <name type="scientific">Didymodactylos carnosus</name>
    <dbReference type="NCBI Taxonomy" id="1234261"/>
    <lineage>
        <taxon>Eukaryota</taxon>
        <taxon>Metazoa</taxon>
        <taxon>Spiralia</taxon>
        <taxon>Gnathifera</taxon>
        <taxon>Rotifera</taxon>
        <taxon>Eurotatoria</taxon>
        <taxon>Bdelloidea</taxon>
        <taxon>Philodinida</taxon>
        <taxon>Philodinidae</taxon>
        <taxon>Didymodactylos</taxon>
    </lineage>
</organism>
<dbReference type="Proteomes" id="UP000663829">
    <property type="component" value="Unassembled WGS sequence"/>
</dbReference>
<dbReference type="GO" id="GO:0008028">
    <property type="term" value="F:monocarboxylic acid transmembrane transporter activity"/>
    <property type="evidence" value="ECO:0007669"/>
    <property type="project" value="TreeGrafter"/>
</dbReference>
<dbReference type="Pfam" id="PF07690">
    <property type="entry name" value="MFS_1"/>
    <property type="match status" value="1"/>
</dbReference>
<comment type="caution">
    <text evidence="4">The sequence shown here is derived from an EMBL/GenBank/DDBJ whole genome shotgun (WGS) entry which is preliminary data.</text>
</comment>
<evidence type="ECO:0000256" key="2">
    <source>
        <dbReference type="SAM" id="Phobius"/>
    </source>
</evidence>
<feature type="domain" description="Major facilitator superfamily (MFS) profile" evidence="3">
    <location>
        <begin position="218"/>
        <end position="431"/>
    </location>
</feature>
<feature type="transmembrane region" description="Helical" evidence="2">
    <location>
        <begin position="137"/>
        <end position="160"/>
    </location>
</feature>
<feature type="transmembrane region" description="Helical" evidence="2">
    <location>
        <begin position="12"/>
        <end position="35"/>
    </location>
</feature>
<dbReference type="GO" id="GO:0016020">
    <property type="term" value="C:membrane"/>
    <property type="evidence" value="ECO:0007669"/>
    <property type="project" value="UniProtKB-SubCell"/>
</dbReference>
<name>A0A815FG39_9BILA</name>
<evidence type="ECO:0000313" key="5">
    <source>
        <dbReference type="EMBL" id="CAF4162232.1"/>
    </source>
</evidence>
<keyword evidence="2" id="KW-1133">Transmembrane helix</keyword>
<evidence type="ECO:0000313" key="6">
    <source>
        <dbReference type="Proteomes" id="UP000663829"/>
    </source>
</evidence>
<feature type="transmembrane region" description="Helical" evidence="2">
    <location>
        <begin position="55"/>
        <end position="73"/>
    </location>
</feature>
<dbReference type="PROSITE" id="PS50850">
    <property type="entry name" value="MFS"/>
    <property type="match status" value="1"/>
</dbReference>
<dbReference type="EMBL" id="CAJOBC010046410">
    <property type="protein sequence ID" value="CAF4162232.1"/>
    <property type="molecule type" value="Genomic_DNA"/>
</dbReference>
<keyword evidence="6" id="KW-1185">Reference proteome</keyword>
<evidence type="ECO:0000256" key="1">
    <source>
        <dbReference type="ARBA" id="ARBA00004141"/>
    </source>
</evidence>
<dbReference type="InterPro" id="IPR020846">
    <property type="entry name" value="MFS_dom"/>
</dbReference>
<dbReference type="AlphaFoldDB" id="A0A815FG39"/>
<dbReference type="SUPFAM" id="SSF103473">
    <property type="entry name" value="MFS general substrate transporter"/>
    <property type="match status" value="1"/>
</dbReference>
<dbReference type="InterPro" id="IPR011701">
    <property type="entry name" value="MFS"/>
</dbReference>
<proteinExistence type="predicted"/>
<dbReference type="CDD" id="cd17352">
    <property type="entry name" value="MFS_MCT_SLC16"/>
    <property type="match status" value="1"/>
</dbReference>
<feature type="transmembrane region" description="Helical" evidence="2">
    <location>
        <begin position="111"/>
        <end position="130"/>
    </location>
</feature>
<reference evidence="4" key="1">
    <citation type="submission" date="2021-02" db="EMBL/GenBank/DDBJ databases">
        <authorList>
            <person name="Nowell W R."/>
        </authorList>
    </citation>
    <scope>NUCLEOTIDE SEQUENCE</scope>
</reference>
<gene>
    <name evidence="4" type="ORF">GPM918_LOCUS29358</name>
    <name evidence="5" type="ORF">SRO942_LOCUS29930</name>
</gene>
<keyword evidence="2" id="KW-0812">Transmembrane</keyword>
<feature type="transmembrane region" description="Helical" evidence="2">
    <location>
        <begin position="310"/>
        <end position="334"/>
    </location>
</feature>
<feature type="transmembrane region" description="Helical" evidence="2">
    <location>
        <begin position="85"/>
        <end position="105"/>
    </location>
</feature>
<feature type="transmembrane region" description="Helical" evidence="2">
    <location>
        <begin position="346"/>
        <end position="367"/>
    </location>
</feature>
<evidence type="ECO:0000313" key="4">
    <source>
        <dbReference type="EMBL" id="CAF1318577.1"/>
    </source>
</evidence>
<protein>
    <recommendedName>
        <fullName evidence="3">Major facilitator superfamily (MFS) profile domain-containing protein</fullName>
    </recommendedName>
</protein>
<feature type="transmembrane region" description="Helical" evidence="2">
    <location>
        <begin position="208"/>
        <end position="233"/>
    </location>
</feature>
<dbReference type="OrthoDB" id="6499973at2759"/>
<dbReference type="InterPro" id="IPR050327">
    <property type="entry name" value="Proton-linked_MCT"/>
</dbReference>
<accession>A0A815FG39</accession>
<evidence type="ECO:0000259" key="3">
    <source>
        <dbReference type="PROSITE" id="PS50850"/>
    </source>
</evidence>
<dbReference type="Gene3D" id="1.20.1250.20">
    <property type="entry name" value="MFS general substrate transporter like domains"/>
    <property type="match status" value="2"/>
</dbReference>
<sequence>MTEPTTTAPDGGWGYVIVFCSFMIHVVIDGITYSMGSVYLEKMLESANLDAKHSVISAIFSILPAIYMLSGKYSPIATILTTRYGCRLVTITGACVGSLGFFMCYWYEHIYWYWLGIGLIGAIVSVTNYFDRKRSLAMGFAVSGAGCGTMIFPKLMPWFLKHLNGYRKGLLVESAIIFSCILFGLLMKPLPWEPSEKKAGNKDTKNKLIDLSLLSNIPFVLFLISNFLTNFGFNVPYAFTEDLAMHDGIKKSHAEYITMTIGIGSIAGRIIIGFLGDRNNVNRLTLYNFTLIIVGVATVLEPLVSKSNLVLHLIYGATFGFFTGGYISLIPTVLVDLAGLDKMSNAFGFVLLVQGIAIAIGLPFVGFLREKIGTYLVPYIIIGLVIALSGIMLFIIPFLKKPSKSLSITKTEIVVTPTGNSDIDYCKSIPV</sequence>
<feature type="transmembrane region" description="Helical" evidence="2">
    <location>
        <begin position="379"/>
        <end position="399"/>
    </location>
</feature>
<comment type="subcellular location">
    <subcellularLocation>
        <location evidence="1">Membrane</location>
        <topology evidence="1">Multi-pass membrane protein</topology>
    </subcellularLocation>
</comment>
<dbReference type="InterPro" id="IPR036259">
    <property type="entry name" value="MFS_trans_sf"/>
</dbReference>
<feature type="transmembrane region" description="Helical" evidence="2">
    <location>
        <begin position="166"/>
        <end position="187"/>
    </location>
</feature>
<feature type="transmembrane region" description="Helical" evidence="2">
    <location>
        <begin position="253"/>
        <end position="272"/>
    </location>
</feature>
<dbReference type="Proteomes" id="UP000681722">
    <property type="component" value="Unassembled WGS sequence"/>
</dbReference>